<evidence type="ECO:0000313" key="3">
    <source>
        <dbReference type="EMBL" id="BDZ50840.1"/>
    </source>
</evidence>
<accession>A0ABM8GQV7</accession>
<keyword evidence="1" id="KW-0378">Hydrolase</keyword>
<dbReference type="Pfam" id="PF07859">
    <property type="entry name" value="Abhydrolase_3"/>
    <property type="match status" value="1"/>
</dbReference>
<dbReference type="PANTHER" id="PTHR48081:SF8">
    <property type="entry name" value="ALPHA_BETA HYDROLASE FOLD-3 DOMAIN-CONTAINING PROTEIN-RELATED"/>
    <property type="match status" value="1"/>
</dbReference>
<protein>
    <submittedName>
        <fullName evidence="3">Esterase</fullName>
    </submittedName>
</protein>
<dbReference type="EMBL" id="AP027732">
    <property type="protein sequence ID" value="BDZ50840.1"/>
    <property type="molecule type" value="Genomic_DNA"/>
</dbReference>
<reference evidence="4" key="1">
    <citation type="journal article" date="2019" name="Int. J. Syst. Evol. Microbiol.">
        <title>The Global Catalogue of Microorganisms (GCM) 10K type strain sequencing project: providing services to taxonomists for standard genome sequencing and annotation.</title>
        <authorList>
            <consortium name="The Broad Institute Genomics Platform"/>
            <consortium name="The Broad Institute Genome Sequencing Center for Infectious Disease"/>
            <person name="Wu L."/>
            <person name="Ma J."/>
        </authorList>
    </citation>
    <scope>NUCLEOTIDE SEQUENCE [LARGE SCALE GENOMIC DNA]</scope>
    <source>
        <strain evidence="4">NBRC 108728</strain>
    </source>
</reference>
<name>A0ABM8GQV7_9MICO</name>
<evidence type="ECO:0000313" key="4">
    <source>
        <dbReference type="Proteomes" id="UP001321486"/>
    </source>
</evidence>
<dbReference type="Proteomes" id="UP001321486">
    <property type="component" value="Chromosome"/>
</dbReference>
<dbReference type="Gene3D" id="3.40.50.1820">
    <property type="entry name" value="alpha/beta hydrolase"/>
    <property type="match status" value="1"/>
</dbReference>
<dbReference type="SUPFAM" id="SSF53474">
    <property type="entry name" value="alpha/beta-Hydrolases"/>
    <property type="match status" value="1"/>
</dbReference>
<dbReference type="PANTHER" id="PTHR48081">
    <property type="entry name" value="AB HYDROLASE SUPERFAMILY PROTEIN C4A8.06C"/>
    <property type="match status" value="1"/>
</dbReference>
<proteinExistence type="predicted"/>
<evidence type="ECO:0000256" key="1">
    <source>
        <dbReference type="ARBA" id="ARBA00022801"/>
    </source>
</evidence>
<keyword evidence="4" id="KW-1185">Reference proteome</keyword>
<feature type="domain" description="Alpha/beta hydrolase fold-3" evidence="2">
    <location>
        <begin position="77"/>
        <end position="274"/>
    </location>
</feature>
<gene>
    <name evidence="3" type="ORF">GCM10025867_30810</name>
</gene>
<evidence type="ECO:0000259" key="2">
    <source>
        <dbReference type="Pfam" id="PF07859"/>
    </source>
</evidence>
<dbReference type="InterPro" id="IPR029058">
    <property type="entry name" value="AB_hydrolase_fold"/>
</dbReference>
<organism evidence="3 4">
    <name type="scientific">Frondihabitans sucicola</name>
    <dbReference type="NCBI Taxonomy" id="1268041"/>
    <lineage>
        <taxon>Bacteria</taxon>
        <taxon>Bacillati</taxon>
        <taxon>Actinomycetota</taxon>
        <taxon>Actinomycetes</taxon>
        <taxon>Micrococcales</taxon>
        <taxon>Microbacteriaceae</taxon>
        <taxon>Frondihabitans</taxon>
    </lineage>
</organism>
<dbReference type="RefSeq" id="WP_286343760.1">
    <property type="nucleotide sequence ID" value="NZ_AP027732.1"/>
</dbReference>
<dbReference type="InterPro" id="IPR013094">
    <property type="entry name" value="AB_hydrolase_3"/>
</dbReference>
<sequence>MPSIAARAVTAFLRASRANATFVSAARAREHIEDRSVRPPSFAPPKNLGGVDIRLDRTGGWPIYTVTPTTGAPVGALVYVHGGAWVNEIVSQHWTLIAQLATEADVTVIVPIYPLAPFGTSADVVEGVVDLFLTTRDEFGATLLAGDSAGGQISLSAAMILRDEHGVEAARTILISPAVDLSFENPDIPVVQPFDPWLAKPGGLVYADLWRGELAVTDPRVSPLFGDVTGLGPVALFSGTHDILNPDARLLVHRLREAHVDVDYFEGQQQVHVYPLLPTPEGRAARLDIVDQVRLATGI</sequence>
<dbReference type="InterPro" id="IPR050300">
    <property type="entry name" value="GDXG_lipolytic_enzyme"/>
</dbReference>